<protein>
    <submittedName>
        <fullName evidence="2 3">F-box domain-containing protein</fullName>
    </submittedName>
</protein>
<keyword evidence="1" id="KW-1185">Reference proteome</keyword>
<reference evidence="2 3" key="1">
    <citation type="submission" date="2022-11" db="UniProtKB">
        <authorList>
            <consortium name="WormBaseParasite"/>
        </authorList>
    </citation>
    <scope>IDENTIFICATION</scope>
</reference>
<accession>A0A915E824</accession>
<dbReference type="WBParaSite" id="jg3337">
    <property type="protein sequence ID" value="jg3337"/>
    <property type="gene ID" value="jg3337"/>
</dbReference>
<evidence type="ECO:0000313" key="1">
    <source>
        <dbReference type="Proteomes" id="UP000887574"/>
    </source>
</evidence>
<dbReference type="Proteomes" id="UP000887574">
    <property type="component" value="Unplaced"/>
</dbReference>
<name>A0A915E824_9BILA</name>
<proteinExistence type="predicted"/>
<sequence>MLYEILCYFTKKELIKLSLISQHTSHLIYSHFLSSTLIYRQDLYLNWTGDSKNFLSKPYSKFDLQPFSARVAYKCLRFENTQIRIFSADHLLEDLEPLKHLWDGMRLEVEITTSMSAESVELVLESLANKPNQLKFLFLRGLGDRAVSYQLKFLLNPLTMGCKHLSLDGILCEASEWTLSIASGLGPARPGHNGESPIIELLTAGRYEELTQLKKSFV</sequence>
<evidence type="ECO:0000313" key="2">
    <source>
        <dbReference type="WBParaSite" id="jg3337"/>
    </source>
</evidence>
<dbReference type="WBParaSite" id="jg3338">
    <property type="protein sequence ID" value="jg3338"/>
    <property type="gene ID" value="jg3338"/>
</dbReference>
<dbReference type="AlphaFoldDB" id="A0A915E824"/>
<organism evidence="1 3">
    <name type="scientific">Ditylenchus dipsaci</name>
    <dbReference type="NCBI Taxonomy" id="166011"/>
    <lineage>
        <taxon>Eukaryota</taxon>
        <taxon>Metazoa</taxon>
        <taxon>Ecdysozoa</taxon>
        <taxon>Nematoda</taxon>
        <taxon>Chromadorea</taxon>
        <taxon>Rhabditida</taxon>
        <taxon>Tylenchina</taxon>
        <taxon>Tylenchomorpha</taxon>
        <taxon>Sphaerularioidea</taxon>
        <taxon>Anguinidae</taxon>
        <taxon>Anguininae</taxon>
        <taxon>Ditylenchus</taxon>
    </lineage>
</organism>
<evidence type="ECO:0000313" key="3">
    <source>
        <dbReference type="WBParaSite" id="jg3338"/>
    </source>
</evidence>